<comment type="caution">
    <text evidence="13">The sequence shown here is derived from an EMBL/GenBank/DDBJ whole genome shotgun (WGS) entry which is preliminary data.</text>
</comment>
<dbReference type="RefSeq" id="WP_263341722.1">
    <property type="nucleotide sequence ID" value="NZ_JAGSYH010000008.1"/>
</dbReference>
<dbReference type="NCBIfam" id="NF005610">
    <property type="entry name" value="PRK07362.1"/>
    <property type="match status" value="1"/>
</dbReference>
<dbReference type="PANTHER" id="PTHR43504">
    <property type="entry name" value="ISOCITRATE DEHYDROGENASE [NADP]"/>
    <property type="match status" value="1"/>
</dbReference>
<name>A0ABW1ERK5_9BACT</name>
<dbReference type="PROSITE" id="PS00470">
    <property type="entry name" value="IDH_IMDH"/>
    <property type="match status" value="1"/>
</dbReference>
<evidence type="ECO:0000259" key="12">
    <source>
        <dbReference type="SMART" id="SM01329"/>
    </source>
</evidence>
<comment type="catalytic activity">
    <reaction evidence="10">
        <text>D-threo-isocitrate + NADP(+) = 2-oxoglutarate + CO2 + NADPH</text>
        <dbReference type="Rhea" id="RHEA:19629"/>
        <dbReference type="ChEBI" id="CHEBI:15562"/>
        <dbReference type="ChEBI" id="CHEBI:16526"/>
        <dbReference type="ChEBI" id="CHEBI:16810"/>
        <dbReference type="ChEBI" id="CHEBI:57783"/>
        <dbReference type="ChEBI" id="CHEBI:58349"/>
        <dbReference type="EC" id="1.1.1.42"/>
    </reaction>
</comment>
<evidence type="ECO:0000256" key="6">
    <source>
        <dbReference type="ARBA" id="ARBA00022842"/>
    </source>
</evidence>
<keyword evidence="9 11" id="KW-0464">Manganese</keyword>
<keyword evidence="3 11" id="KW-0329">Glyoxylate bypass</keyword>
<keyword evidence="14" id="KW-1185">Reference proteome</keyword>
<organism evidence="13 14">
    <name type="scientific">Acidicapsa dinghuensis</name>
    <dbReference type="NCBI Taxonomy" id="2218256"/>
    <lineage>
        <taxon>Bacteria</taxon>
        <taxon>Pseudomonadati</taxon>
        <taxon>Acidobacteriota</taxon>
        <taxon>Terriglobia</taxon>
        <taxon>Terriglobales</taxon>
        <taxon>Acidobacteriaceae</taxon>
        <taxon>Acidicapsa</taxon>
    </lineage>
</organism>
<evidence type="ECO:0000313" key="13">
    <source>
        <dbReference type="EMBL" id="MFC5865558.1"/>
    </source>
</evidence>
<comment type="subunit">
    <text evidence="2">Homodimer.</text>
</comment>
<dbReference type="InterPro" id="IPR004439">
    <property type="entry name" value="Isocitrate_DH_NADP_dimer_prok"/>
</dbReference>
<comment type="similarity">
    <text evidence="1">Belongs to the isocitrate and isopropylmalate dehydrogenases family.</text>
</comment>
<dbReference type="EC" id="1.1.1.42" evidence="11"/>
<dbReference type="EMBL" id="JBHSPH010000020">
    <property type="protein sequence ID" value="MFC5865558.1"/>
    <property type="molecule type" value="Genomic_DNA"/>
</dbReference>
<evidence type="ECO:0000256" key="5">
    <source>
        <dbReference type="ARBA" id="ARBA00022723"/>
    </source>
</evidence>
<protein>
    <recommendedName>
        <fullName evidence="11">Isocitrate dehydrogenase [NADP]</fullName>
        <ecNumber evidence="11">1.1.1.42</ecNumber>
    </recommendedName>
</protein>
<proteinExistence type="inferred from homology"/>
<dbReference type="Pfam" id="PF00180">
    <property type="entry name" value="Iso_dh"/>
    <property type="match status" value="1"/>
</dbReference>
<evidence type="ECO:0000256" key="2">
    <source>
        <dbReference type="ARBA" id="ARBA00011738"/>
    </source>
</evidence>
<dbReference type="Proteomes" id="UP001596091">
    <property type="component" value="Unassembled WGS sequence"/>
</dbReference>
<dbReference type="SUPFAM" id="SSF53659">
    <property type="entry name" value="Isocitrate/Isopropylmalate dehydrogenase-like"/>
    <property type="match status" value="1"/>
</dbReference>
<keyword evidence="8" id="KW-0560">Oxidoreductase</keyword>
<evidence type="ECO:0000256" key="4">
    <source>
        <dbReference type="ARBA" id="ARBA00022532"/>
    </source>
</evidence>
<accession>A0ABW1ERK5</accession>
<dbReference type="InterPro" id="IPR019818">
    <property type="entry name" value="IsoCit/isopropylmalate_DH_CS"/>
</dbReference>
<sequence>MQSSYNGLALPADGAPIEYNNGQFTVPDNPIIPYIEGDGTGRDIWKASQRVFDAAVEKAYGGKRSIKWFEVYAGEKAFRKFNTWLPDETVNAARDLRVSIKGPLTTPVGGGIRSLNVALRQILDLYSCVRPVKYYSGVPSPVKRPEKLDIILFRENTEDVYSGVEFKQGTEDAARLIAFLNDDLLSKTKKKIRTDSGVGIKPISIFGTKRLVRSAIREALKTGRKNVTLVHKGNIQKFTEGAFREWGYEVATQEFRNDVITERESWILGNLEANPNLTVEENAALVEPGLEFATDAFREEVYAEIRNVIAAIGNSHGDGQWKKKILINDRIADSIFQQIIIRPEDYSILATSNLNGDYISDAAAAQVGGLGIAPGANIGDGFAVFEATHGTAPKYADKDMINPGSVILSGVMLLQFLGWNEAAKLVEDSLEKTVMQKTVTYDFARQLEGATKVGTSQFATNMIANM</sequence>
<evidence type="ECO:0000313" key="14">
    <source>
        <dbReference type="Proteomes" id="UP001596091"/>
    </source>
</evidence>
<dbReference type="PANTHER" id="PTHR43504:SF1">
    <property type="entry name" value="ISOCITRATE DEHYDROGENASE [NADP]"/>
    <property type="match status" value="1"/>
</dbReference>
<evidence type="ECO:0000256" key="10">
    <source>
        <dbReference type="ARBA" id="ARBA00023554"/>
    </source>
</evidence>
<evidence type="ECO:0000256" key="1">
    <source>
        <dbReference type="ARBA" id="ARBA00007769"/>
    </source>
</evidence>
<evidence type="ECO:0000256" key="8">
    <source>
        <dbReference type="ARBA" id="ARBA00023002"/>
    </source>
</evidence>
<keyword evidence="5 11" id="KW-0479">Metal-binding</keyword>
<keyword evidence="4 11" id="KW-0816">Tricarboxylic acid cycle</keyword>
<evidence type="ECO:0000256" key="11">
    <source>
        <dbReference type="RuleBase" id="RU004446"/>
    </source>
</evidence>
<comment type="cofactor">
    <cofactor evidence="11">
        <name>Mg(2+)</name>
        <dbReference type="ChEBI" id="CHEBI:18420"/>
    </cofactor>
    <cofactor evidence="11">
        <name>Mn(2+)</name>
        <dbReference type="ChEBI" id="CHEBI:29035"/>
    </cofactor>
</comment>
<evidence type="ECO:0000256" key="9">
    <source>
        <dbReference type="ARBA" id="ARBA00023211"/>
    </source>
</evidence>
<feature type="domain" description="Isopropylmalate dehydrogenase-like" evidence="12">
    <location>
        <begin position="31"/>
        <end position="462"/>
    </location>
</feature>
<dbReference type="Gene3D" id="3.40.718.10">
    <property type="entry name" value="Isopropylmalate Dehydrogenase"/>
    <property type="match status" value="2"/>
</dbReference>
<keyword evidence="6" id="KW-0460">Magnesium</keyword>
<evidence type="ECO:0000256" key="3">
    <source>
        <dbReference type="ARBA" id="ARBA00022435"/>
    </source>
</evidence>
<evidence type="ECO:0000256" key="7">
    <source>
        <dbReference type="ARBA" id="ARBA00022857"/>
    </source>
</evidence>
<dbReference type="SMART" id="SM01329">
    <property type="entry name" value="Iso_dh"/>
    <property type="match status" value="1"/>
</dbReference>
<keyword evidence="7 11" id="KW-0521">NADP</keyword>
<gene>
    <name evidence="13" type="ORF">ACFPT7_24850</name>
</gene>
<dbReference type="NCBIfam" id="TIGR00183">
    <property type="entry name" value="prok_nadp_idh"/>
    <property type="match status" value="1"/>
</dbReference>
<dbReference type="InterPro" id="IPR024084">
    <property type="entry name" value="IsoPropMal-DH-like_dom"/>
</dbReference>
<dbReference type="NCBIfam" id="NF005425">
    <property type="entry name" value="PRK07006.1"/>
    <property type="match status" value="1"/>
</dbReference>
<reference evidence="14" key="1">
    <citation type="journal article" date="2019" name="Int. J. Syst. Evol. Microbiol.">
        <title>The Global Catalogue of Microorganisms (GCM) 10K type strain sequencing project: providing services to taxonomists for standard genome sequencing and annotation.</title>
        <authorList>
            <consortium name="The Broad Institute Genomics Platform"/>
            <consortium name="The Broad Institute Genome Sequencing Center for Infectious Disease"/>
            <person name="Wu L."/>
            <person name="Ma J."/>
        </authorList>
    </citation>
    <scope>NUCLEOTIDE SEQUENCE [LARGE SCALE GENOMIC DNA]</scope>
    <source>
        <strain evidence="14">JCM 4087</strain>
    </source>
</reference>